<feature type="compositionally biased region" description="Polar residues" evidence="1">
    <location>
        <begin position="37"/>
        <end position="46"/>
    </location>
</feature>
<comment type="caution">
    <text evidence="2">The sequence shown here is derived from an EMBL/GenBank/DDBJ whole genome shotgun (WGS) entry which is preliminary data.</text>
</comment>
<sequence>MRQPSSAVSSSASMPSENGQIASARLRHSRPSDDRSQTVAHDTTGPQHADRRPSRLFSSGVVDGSHTTALERLEIQLHDVTTAFATSDINHSANIMQTMGKLGDIIETYGRDNHINRNMGDVINYTKRLGSAERAARELLRGLDDLLVPPINLTEGSFHTPSDHTLLTMPGAPTTTPSSPPAMTAQDTSLRVSTDPQPASDTAGSQRNGLMMPSMYPSRTGSTSRAIPTKAASWPASNAVSAIPPLLAAFTDLAVTGQVLYRERATLDDPTSRSAAIRIERAQVIDRLIDTTAYRADLSKDAHVLQLCDELLRCSKEGLSTLLDQGTNLYKSSDALDIFHSTVCRNADALYTIMAAAATIASAFAQNMESGTAAIMIGGAGGVLQAGVDYLGRTTVGPSPTNTLSAVTSALRTIGDLKYAAQLLLLSYVELEEIIREILALRQGAFAFHSVDKARIAQFFYSFGRHFDIMTGKSVETVCEEERRRLENSCQINPGTIADVHQATRARDRSQGSGLPVYHRNGTGRVTTSDDLRHR</sequence>
<dbReference type="Proteomes" id="UP000320762">
    <property type="component" value="Unassembled WGS sequence"/>
</dbReference>
<evidence type="ECO:0000313" key="2">
    <source>
        <dbReference type="EMBL" id="TRM55466.1"/>
    </source>
</evidence>
<dbReference type="AlphaFoldDB" id="A0A550BSF5"/>
<name>A0A550BSF5_9AGAR</name>
<evidence type="ECO:0000256" key="1">
    <source>
        <dbReference type="SAM" id="MobiDB-lite"/>
    </source>
</evidence>
<keyword evidence="3" id="KW-1185">Reference proteome</keyword>
<protein>
    <submittedName>
        <fullName evidence="2">Uncharacterized protein</fullName>
    </submittedName>
</protein>
<gene>
    <name evidence="2" type="ORF">BD626DRAFT_62571</name>
</gene>
<reference evidence="2 3" key="1">
    <citation type="journal article" date="2019" name="New Phytol.">
        <title>Comparative genomics reveals unique wood-decay strategies and fruiting body development in the Schizophyllaceae.</title>
        <authorList>
            <person name="Almasi E."/>
            <person name="Sahu N."/>
            <person name="Krizsan K."/>
            <person name="Balint B."/>
            <person name="Kovacs G.M."/>
            <person name="Kiss B."/>
            <person name="Cseklye J."/>
            <person name="Drula E."/>
            <person name="Henrissat B."/>
            <person name="Nagy I."/>
            <person name="Chovatia M."/>
            <person name="Adam C."/>
            <person name="LaButti K."/>
            <person name="Lipzen A."/>
            <person name="Riley R."/>
            <person name="Grigoriev I.V."/>
            <person name="Nagy L.G."/>
        </authorList>
    </citation>
    <scope>NUCLEOTIDE SEQUENCE [LARGE SCALE GENOMIC DNA]</scope>
    <source>
        <strain evidence="2 3">NL-1724</strain>
    </source>
</reference>
<feature type="compositionally biased region" description="Low complexity" evidence="1">
    <location>
        <begin position="1"/>
        <end position="16"/>
    </location>
</feature>
<organism evidence="2 3">
    <name type="scientific">Schizophyllum amplum</name>
    <dbReference type="NCBI Taxonomy" id="97359"/>
    <lineage>
        <taxon>Eukaryota</taxon>
        <taxon>Fungi</taxon>
        <taxon>Dikarya</taxon>
        <taxon>Basidiomycota</taxon>
        <taxon>Agaricomycotina</taxon>
        <taxon>Agaricomycetes</taxon>
        <taxon>Agaricomycetidae</taxon>
        <taxon>Agaricales</taxon>
        <taxon>Schizophyllaceae</taxon>
        <taxon>Schizophyllum</taxon>
    </lineage>
</organism>
<feature type="region of interest" description="Disordered" evidence="1">
    <location>
        <begin position="170"/>
        <end position="212"/>
    </location>
</feature>
<feature type="region of interest" description="Disordered" evidence="1">
    <location>
        <begin position="502"/>
        <end position="535"/>
    </location>
</feature>
<dbReference type="OrthoDB" id="3098608at2759"/>
<dbReference type="EMBL" id="VDMD01000132">
    <property type="protein sequence ID" value="TRM55466.1"/>
    <property type="molecule type" value="Genomic_DNA"/>
</dbReference>
<evidence type="ECO:0000313" key="3">
    <source>
        <dbReference type="Proteomes" id="UP000320762"/>
    </source>
</evidence>
<feature type="compositionally biased region" description="Polar residues" evidence="1">
    <location>
        <begin position="186"/>
        <end position="208"/>
    </location>
</feature>
<accession>A0A550BSF5</accession>
<feature type="region of interest" description="Disordered" evidence="1">
    <location>
        <begin position="1"/>
        <end position="61"/>
    </location>
</feature>
<proteinExistence type="predicted"/>
<feature type="compositionally biased region" description="Low complexity" evidence="1">
    <location>
        <begin position="170"/>
        <end position="185"/>
    </location>
</feature>